<protein>
    <submittedName>
        <fullName evidence="3">Glycosyltransferase</fullName>
    </submittedName>
</protein>
<dbReference type="GO" id="GO:0016758">
    <property type="term" value="F:hexosyltransferase activity"/>
    <property type="evidence" value="ECO:0007669"/>
    <property type="project" value="InterPro"/>
</dbReference>
<evidence type="ECO:0000313" key="3">
    <source>
        <dbReference type="EMBL" id="MCP9764145.1"/>
    </source>
</evidence>
<name>A0AAE3H700_9BACT</name>
<dbReference type="InterPro" id="IPR004276">
    <property type="entry name" value="GlycoTrans_28_N"/>
</dbReference>
<dbReference type="EMBL" id="RJUF01000074">
    <property type="protein sequence ID" value="MCP9764145.1"/>
    <property type="molecule type" value="Genomic_DNA"/>
</dbReference>
<evidence type="ECO:0000313" key="4">
    <source>
        <dbReference type="Proteomes" id="UP001204144"/>
    </source>
</evidence>
<feature type="domain" description="Glycosyltransferase family 28 N-terminal" evidence="1">
    <location>
        <begin position="4"/>
        <end position="137"/>
    </location>
</feature>
<dbReference type="Proteomes" id="UP001204144">
    <property type="component" value="Unassembled WGS sequence"/>
</dbReference>
<reference evidence="3 4" key="1">
    <citation type="submission" date="2018-11" db="EMBL/GenBank/DDBJ databases">
        <title>Novel bacteria species description.</title>
        <authorList>
            <person name="Han J.-H."/>
        </authorList>
    </citation>
    <scope>NUCLEOTIDE SEQUENCE [LARGE SCALE GENOMIC DNA]</scope>
    <source>
        <strain evidence="3 4">KCTC23259</strain>
    </source>
</reference>
<gene>
    <name evidence="3" type="ORF">EGI31_14425</name>
</gene>
<dbReference type="Pfam" id="PF03033">
    <property type="entry name" value="Glyco_transf_28"/>
    <property type="match status" value="1"/>
</dbReference>
<dbReference type="PANTHER" id="PTHR48050:SF13">
    <property type="entry name" value="STEROL 3-BETA-GLUCOSYLTRANSFERASE UGT80A2"/>
    <property type="match status" value="1"/>
</dbReference>
<dbReference type="GO" id="GO:0008194">
    <property type="term" value="F:UDP-glycosyltransferase activity"/>
    <property type="evidence" value="ECO:0007669"/>
    <property type="project" value="InterPro"/>
</dbReference>
<dbReference type="Gene3D" id="3.40.50.2000">
    <property type="entry name" value="Glycogen Phosphorylase B"/>
    <property type="match status" value="2"/>
</dbReference>
<feature type="domain" description="Erythromycin biosynthesis protein CIII-like C-terminal" evidence="2">
    <location>
        <begin position="299"/>
        <end position="414"/>
    </location>
</feature>
<proteinExistence type="predicted"/>
<accession>A0AAE3H700</accession>
<dbReference type="InterPro" id="IPR010610">
    <property type="entry name" value="EryCIII-like_C"/>
</dbReference>
<dbReference type="CDD" id="cd03784">
    <property type="entry name" value="GT1_Gtf-like"/>
    <property type="match status" value="1"/>
</dbReference>
<dbReference type="InterPro" id="IPR050426">
    <property type="entry name" value="Glycosyltransferase_28"/>
</dbReference>
<dbReference type="RefSeq" id="WP_255037901.1">
    <property type="nucleotide sequence ID" value="NZ_RJUF01000074.1"/>
</dbReference>
<dbReference type="PANTHER" id="PTHR48050">
    <property type="entry name" value="STEROL 3-BETA-GLUCOSYLTRANSFERASE"/>
    <property type="match status" value="1"/>
</dbReference>
<dbReference type="FunFam" id="3.40.50.2000:FF:000009">
    <property type="entry name" value="Sterol 3-beta-glucosyltransferase UGT80A2"/>
    <property type="match status" value="1"/>
</dbReference>
<evidence type="ECO:0000259" key="2">
    <source>
        <dbReference type="Pfam" id="PF06722"/>
    </source>
</evidence>
<dbReference type="InterPro" id="IPR002213">
    <property type="entry name" value="UDP_glucos_trans"/>
</dbReference>
<dbReference type="GO" id="GO:0005975">
    <property type="term" value="P:carbohydrate metabolic process"/>
    <property type="evidence" value="ECO:0007669"/>
    <property type="project" value="InterPro"/>
</dbReference>
<keyword evidence="4" id="KW-1185">Reference proteome</keyword>
<dbReference type="AlphaFoldDB" id="A0AAE3H700"/>
<dbReference type="GO" id="GO:0033072">
    <property type="term" value="P:vancomycin biosynthetic process"/>
    <property type="evidence" value="ECO:0007669"/>
    <property type="project" value="UniProtKB-ARBA"/>
</dbReference>
<dbReference type="Pfam" id="PF06722">
    <property type="entry name" value="EryCIII-like_C"/>
    <property type="match status" value="1"/>
</dbReference>
<comment type="caution">
    <text evidence="3">The sequence shown here is derived from an EMBL/GenBank/DDBJ whole genome shotgun (WGS) entry which is preliminary data.</text>
</comment>
<evidence type="ECO:0000259" key="1">
    <source>
        <dbReference type="Pfam" id="PF03033"/>
    </source>
</evidence>
<organism evidence="3 4">
    <name type="scientific">Lacihabitans soyangensis</name>
    <dbReference type="NCBI Taxonomy" id="869394"/>
    <lineage>
        <taxon>Bacteria</taxon>
        <taxon>Pseudomonadati</taxon>
        <taxon>Bacteroidota</taxon>
        <taxon>Cytophagia</taxon>
        <taxon>Cytophagales</taxon>
        <taxon>Leadbetterellaceae</taxon>
        <taxon>Lacihabitans</taxon>
    </lineage>
</organism>
<dbReference type="SUPFAM" id="SSF53756">
    <property type="entry name" value="UDP-Glycosyltransferase/glycogen phosphorylase"/>
    <property type="match status" value="1"/>
</dbReference>
<sequence length="426" mass="48895">MNIGIFTYGTRGDLQPYIALALGLMDKGHKVTLSATEDFKEFVEGFGISFQPLWGNAETMMNSTEGQEILQSENSIKLMKYYFKVLHDNREPLRKSYYEAISKVDFVIANSMTLPIVSAIAEKQQKKIALTYFMPPVVPTTAFPLGDFDFLNFSWYNKLTYKIAQFFFWQFVKQDTNEYRKELLLPELKENLVAHIDKLKVLDLYCISQSLIPQPKDWETHHKITGFINIPKQKREQHFLDQTPTELKEWISKGDKPIYIGFGSNGIGNTTKFSKIITDILEQTTERILFCTGWSQFDNLPKHDNLFVTKYVNHETILPQCKVGVFHGGAGTLATMLRHNLPVIIVSFYTDQPTWGKIVEQRKLGVHIPVKSLSADKLILAIQRVQTNEIKNNVSAVGQQIKNENGLENAITEIENYFKEKQKYGT</sequence>